<dbReference type="AlphaFoldDB" id="A0A3S4RPX8"/>
<dbReference type="RefSeq" id="WP_126332598.1">
    <property type="nucleotide sequence ID" value="NZ_AP022604.1"/>
</dbReference>
<keyword evidence="1" id="KW-0732">Signal</keyword>
<reference evidence="2 3" key="1">
    <citation type="submission" date="2018-12" db="EMBL/GenBank/DDBJ databases">
        <authorList>
            <consortium name="Pathogen Informatics"/>
        </authorList>
    </citation>
    <scope>NUCLEOTIDE SEQUENCE [LARGE SCALE GENOMIC DNA]</scope>
    <source>
        <strain evidence="2 3">NCTC10485</strain>
    </source>
</reference>
<keyword evidence="3" id="KW-1185">Reference proteome</keyword>
<sequence>MRTIGVAGLAAAAAIAALIGLGGMAHAETAHPKKHQSEIMSTQGIVRGSFKAVPRDLALDRVGGVNAGDECTNDSVC</sequence>
<feature type="chain" id="PRO_5018525729" evidence="1">
    <location>
        <begin position="28"/>
        <end position="77"/>
    </location>
</feature>
<gene>
    <name evidence="2" type="ORF">NCTC10485_00866</name>
</gene>
<feature type="signal peptide" evidence="1">
    <location>
        <begin position="1"/>
        <end position="27"/>
    </location>
</feature>
<dbReference type="Proteomes" id="UP000282551">
    <property type="component" value="Chromosome"/>
</dbReference>
<dbReference type="EMBL" id="LR134355">
    <property type="protein sequence ID" value="VEG45980.1"/>
    <property type="molecule type" value="Genomic_DNA"/>
</dbReference>
<evidence type="ECO:0000313" key="3">
    <source>
        <dbReference type="Proteomes" id="UP000282551"/>
    </source>
</evidence>
<name>A0A3S4RPX8_MYCCI</name>
<organism evidence="2 3">
    <name type="scientific">Mycolicibacterium chitae</name>
    <name type="common">Mycobacterium chitae</name>
    <dbReference type="NCBI Taxonomy" id="1792"/>
    <lineage>
        <taxon>Bacteria</taxon>
        <taxon>Bacillati</taxon>
        <taxon>Actinomycetota</taxon>
        <taxon>Actinomycetes</taxon>
        <taxon>Mycobacteriales</taxon>
        <taxon>Mycobacteriaceae</taxon>
        <taxon>Mycolicibacterium</taxon>
    </lineage>
</organism>
<evidence type="ECO:0000256" key="1">
    <source>
        <dbReference type="SAM" id="SignalP"/>
    </source>
</evidence>
<protein>
    <submittedName>
        <fullName evidence="2">Uncharacterized protein</fullName>
    </submittedName>
</protein>
<evidence type="ECO:0000313" key="2">
    <source>
        <dbReference type="EMBL" id="VEG45980.1"/>
    </source>
</evidence>
<accession>A0A3S4RPX8</accession>
<proteinExistence type="predicted"/>